<evidence type="ECO:0000256" key="6">
    <source>
        <dbReference type="SAM" id="Phobius"/>
    </source>
</evidence>
<feature type="transmembrane region" description="Helical" evidence="6">
    <location>
        <begin position="24"/>
        <end position="46"/>
    </location>
</feature>
<name>A0AA46BPF0_9MICO</name>
<organism evidence="9 10">
    <name type="scientific">Dermatophilus congolensis</name>
    <dbReference type="NCBI Taxonomy" id="1863"/>
    <lineage>
        <taxon>Bacteria</taxon>
        <taxon>Bacillati</taxon>
        <taxon>Actinomycetota</taxon>
        <taxon>Actinomycetes</taxon>
        <taxon>Micrococcales</taxon>
        <taxon>Dermatophilaceae</taxon>
        <taxon>Dermatophilus</taxon>
    </lineage>
</organism>
<evidence type="ECO:0000313" key="10">
    <source>
        <dbReference type="Proteomes" id="UP000254118"/>
    </source>
</evidence>
<dbReference type="SMART" id="SM00283">
    <property type="entry name" value="MA"/>
    <property type="match status" value="1"/>
</dbReference>
<evidence type="ECO:0000313" key="9">
    <source>
        <dbReference type="EMBL" id="STD12145.1"/>
    </source>
</evidence>
<comment type="caution">
    <text evidence="9">The sequence shown here is derived from an EMBL/GenBank/DDBJ whole genome shotgun (WGS) entry which is preliminary data.</text>
</comment>
<gene>
    <name evidence="9" type="primary">mcp4_3</name>
    <name evidence="9" type="ORF">NCTC7915_01726</name>
</gene>
<evidence type="ECO:0000256" key="1">
    <source>
        <dbReference type="ARBA" id="ARBA00022692"/>
    </source>
</evidence>
<evidence type="ECO:0000256" key="4">
    <source>
        <dbReference type="ARBA" id="ARBA00029447"/>
    </source>
</evidence>
<dbReference type="PANTHER" id="PTHR32089">
    <property type="entry name" value="METHYL-ACCEPTING CHEMOTAXIS PROTEIN MCPB"/>
    <property type="match status" value="1"/>
</dbReference>
<evidence type="ECO:0000256" key="5">
    <source>
        <dbReference type="PROSITE-ProRule" id="PRU00284"/>
    </source>
</evidence>
<evidence type="ECO:0000259" key="7">
    <source>
        <dbReference type="PROSITE" id="PS50111"/>
    </source>
</evidence>
<dbReference type="PRINTS" id="PR00260">
    <property type="entry name" value="CHEMTRNSDUCR"/>
</dbReference>
<dbReference type="EMBL" id="UFYA01000001">
    <property type="protein sequence ID" value="STD12145.1"/>
    <property type="molecule type" value="Genomic_DNA"/>
</dbReference>
<evidence type="ECO:0000256" key="3">
    <source>
        <dbReference type="ARBA" id="ARBA00023224"/>
    </source>
</evidence>
<dbReference type="InterPro" id="IPR004089">
    <property type="entry name" value="MCPsignal_dom"/>
</dbReference>
<keyword evidence="6" id="KW-0472">Membrane</keyword>
<dbReference type="PROSITE" id="PS50885">
    <property type="entry name" value="HAMP"/>
    <property type="match status" value="1"/>
</dbReference>
<dbReference type="SUPFAM" id="SSF58104">
    <property type="entry name" value="Methyl-accepting chemotaxis protein (MCP) signaling domain"/>
    <property type="match status" value="1"/>
</dbReference>
<dbReference type="InterPro" id="IPR004090">
    <property type="entry name" value="Chemotax_Me-accpt_rcpt"/>
</dbReference>
<dbReference type="PANTHER" id="PTHR32089:SF112">
    <property type="entry name" value="LYSOZYME-LIKE PROTEIN-RELATED"/>
    <property type="match status" value="1"/>
</dbReference>
<dbReference type="AlphaFoldDB" id="A0AA46BPF0"/>
<dbReference type="SMART" id="SM00304">
    <property type="entry name" value="HAMP"/>
    <property type="match status" value="2"/>
</dbReference>
<evidence type="ECO:0000256" key="2">
    <source>
        <dbReference type="ARBA" id="ARBA00022989"/>
    </source>
</evidence>
<dbReference type="Pfam" id="PF00015">
    <property type="entry name" value="MCPsignal"/>
    <property type="match status" value="1"/>
</dbReference>
<protein>
    <submittedName>
        <fullName evidence="9">Methyl-accepting chemotaxis protein 4</fullName>
    </submittedName>
</protein>
<dbReference type="Proteomes" id="UP000254118">
    <property type="component" value="Unassembled WGS sequence"/>
</dbReference>
<sequence>MAFSTDAVSRAQKTNRRRGVRPRILLVGAIGVIGALLLSMTSLVALNNVTSASQTMSKAAMARVVAWRTAQALSELNGQQNGYVIEALPTEAPPVSDTAGSRKAYVKAVGQMDQVLAQADEVFDDPAQQELLGKVKSAYGDWKNNDAKVVSALLLKTAAGNKEASALATNQAGTIMGELRASSDRLNSLAKQNFEEAQAAVLSARTSAIWVGLLVLVVVAVVVGVLAMRISGSIIASVQGVLASVEAIRRRDLSVPSVRKTNDELGDMAEAIEETRLSLREVMSRVADASSSVAAASEELTATASQVRSSSEVSSRQAGVAAQSAASVSESVGTVAAGTEEMTASIREIAQNTTDAAAVAASAVQVADQTNVTVAKLGESSLEIGEVIKTITSIAEQTNLLALNATIEAARAGEAGKGFAVVANEVKDLAQETSRATDDIGRRVEQIQLDTQAAVSAIAEISGIIASINDTQSTIASAVEEQTATTNEMSRSASEAAAGTSEISSGIQEVSAAAEDTNEAVSSTVQAAEELSRRATELQQLVDGFSI</sequence>
<dbReference type="InterPro" id="IPR003660">
    <property type="entry name" value="HAMP_dom"/>
</dbReference>
<dbReference type="GO" id="GO:0007165">
    <property type="term" value="P:signal transduction"/>
    <property type="evidence" value="ECO:0007669"/>
    <property type="project" value="UniProtKB-KW"/>
</dbReference>
<accession>A0AA46BPF0</accession>
<dbReference type="GO" id="GO:0016020">
    <property type="term" value="C:membrane"/>
    <property type="evidence" value="ECO:0007669"/>
    <property type="project" value="InterPro"/>
</dbReference>
<comment type="similarity">
    <text evidence="4">Belongs to the methyl-accepting chemotaxis (MCP) protein family.</text>
</comment>
<proteinExistence type="inferred from homology"/>
<keyword evidence="2 6" id="KW-1133">Transmembrane helix</keyword>
<dbReference type="GO" id="GO:0004888">
    <property type="term" value="F:transmembrane signaling receptor activity"/>
    <property type="evidence" value="ECO:0007669"/>
    <property type="project" value="InterPro"/>
</dbReference>
<feature type="transmembrane region" description="Helical" evidence="6">
    <location>
        <begin position="208"/>
        <end position="227"/>
    </location>
</feature>
<dbReference type="Gene3D" id="1.10.287.950">
    <property type="entry name" value="Methyl-accepting chemotaxis protein"/>
    <property type="match status" value="1"/>
</dbReference>
<dbReference type="PROSITE" id="PS50111">
    <property type="entry name" value="CHEMOTAXIS_TRANSDUC_2"/>
    <property type="match status" value="1"/>
</dbReference>
<keyword evidence="1 6" id="KW-0812">Transmembrane</keyword>
<evidence type="ECO:0000259" key="8">
    <source>
        <dbReference type="PROSITE" id="PS50885"/>
    </source>
</evidence>
<dbReference type="GO" id="GO:0006935">
    <property type="term" value="P:chemotaxis"/>
    <property type="evidence" value="ECO:0007669"/>
    <property type="project" value="InterPro"/>
</dbReference>
<feature type="domain" description="Methyl-accepting transducer" evidence="7">
    <location>
        <begin position="289"/>
        <end position="518"/>
    </location>
</feature>
<feature type="domain" description="HAMP" evidence="8">
    <location>
        <begin position="232"/>
        <end position="284"/>
    </location>
</feature>
<keyword evidence="3 5" id="KW-0807">Transducer</keyword>
<dbReference type="RefSeq" id="WP_115031276.1">
    <property type="nucleotide sequence ID" value="NZ_UFYA01000001.1"/>
</dbReference>
<reference evidence="9 10" key="1">
    <citation type="submission" date="2018-06" db="EMBL/GenBank/DDBJ databases">
        <authorList>
            <consortium name="Pathogen Informatics"/>
            <person name="Doyle S."/>
        </authorList>
    </citation>
    <scope>NUCLEOTIDE SEQUENCE [LARGE SCALE GENOMIC DNA]</scope>
    <source>
        <strain evidence="9 10">NCTC7915</strain>
    </source>
</reference>